<accession>A0A8H6Q2D0</accession>
<feature type="transmembrane region" description="Helical" evidence="10">
    <location>
        <begin position="665"/>
        <end position="686"/>
    </location>
</feature>
<feature type="transmembrane region" description="Helical" evidence="10">
    <location>
        <begin position="12"/>
        <end position="35"/>
    </location>
</feature>
<dbReference type="GO" id="GO:0016887">
    <property type="term" value="F:ATP hydrolysis activity"/>
    <property type="evidence" value="ECO:0007669"/>
    <property type="project" value="InterPro"/>
</dbReference>
<feature type="transmembrane region" description="Helical" evidence="10">
    <location>
        <begin position="55"/>
        <end position="79"/>
    </location>
</feature>
<dbReference type="SUPFAM" id="SSF52540">
    <property type="entry name" value="P-loop containing nucleoside triphosphate hydrolases"/>
    <property type="match status" value="1"/>
</dbReference>
<feature type="transmembrane region" description="Helical" evidence="10">
    <location>
        <begin position="230"/>
        <end position="247"/>
    </location>
</feature>
<dbReference type="Proteomes" id="UP000654922">
    <property type="component" value="Unassembled WGS sequence"/>
</dbReference>
<dbReference type="InterPro" id="IPR003439">
    <property type="entry name" value="ABC_transporter-like_ATP-bd"/>
</dbReference>
<dbReference type="GO" id="GO:0016020">
    <property type="term" value="C:membrane"/>
    <property type="evidence" value="ECO:0007669"/>
    <property type="project" value="UniProtKB-SubCell"/>
</dbReference>
<evidence type="ECO:0000259" key="11">
    <source>
        <dbReference type="PROSITE" id="PS50893"/>
    </source>
</evidence>
<feature type="transmembrane region" description="Helical" evidence="10">
    <location>
        <begin position="706"/>
        <end position="731"/>
    </location>
</feature>
<name>A0A8H6Q2D0_9EURO</name>
<dbReference type="Pfam" id="PF01061">
    <property type="entry name" value="ABC2_membrane"/>
    <property type="match status" value="2"/>
</dbReference>
<dbReference type="Pfam" id="PF06422">
    <property type="entry name" value="PDR_CDR"/>
    <property type="match status" value="1"/>
</dbReference>
<evidence type="ECO:0000256" key="3">
    <source>
        <dbReference type="ARBA" id="ARBA00022448"/>
    </source>
</evidence>
<keyword evidence="3" id="KW-0813">Transport</keyword>
<feature type="compositionally biased region" description="Basic and acidic residues" evidence="9">
    <location>
        <begin position="291"/>
        <end position="305"/>
    </location>
</feature>
<dbReference type="PROSITE" id="PS50893">
    <property type="entry name" value="ABC_TRANSPORTER_2"/>
    <property type="match status" value="1"/>
</dbReference>
<comment type="subcellular location">
    <subcellularLocation>
        <location evidence="1">Membrane</location>
        <topology evidence="1">Multi-pass membrane protein</topology>
    </subcellularLocation>
</comment>
<dbReference type="OrthoDB" id="245989at2759"/>
<evidence type="ECO:0000256" key="6">
    <source>
        <dbReference type="ARBA" id="ARBA00022840"/>
    </source>
</evidence>
<feature type="transmembrane region" description="Helical" evidence="10">
    <location>
        <begin position="636"/>
        <end position="653"/>
    </location>
</feature>
<dbReference type="InterPro" id="IPR010929">
    <property type="entry name" value="PDR_CDR_ABC"/>
</dbReference>
<evidence type="ECO:0000313" key="13">
    <source>
        <dbReference type="Proteomes" id="UP000654922"/>
    </source>
</evidence>
<feature type="transmembrane region" description="Helical" evidence="10">
    <location>
        <begin position="91"/>
        <end position="110"/>
    </location>
</feature>
<organism evidence="12 13">
    <name type="scientific">Aspergillus felis</name>
    <dbReference type="NCBI Taxonomy" id="1287682"/>
    <lineage>
        <taxon>Eukaryota</taxon>
        <taxon>Fungi</taxon>
        <taxon>Dikarya</taxon>
        <taxon>Ascomycota</taxon>
        <taxon>Pezizomycotina</taxon>
        <taxon>Eurotiomycetes</taxon>
        <taxon>Eurotiomycetidae</taxon>
        <taxon>Eurotiales</taxon>
        <taxon>Aspergillaceae</taxon>
        <taxon>Aspergillus</taxon>
        <taxon>Aspergillus subgen. Fumigati</taxon>
    </lineage>
</organism>
<proteinExistence type="inferred from homology"/>
<keyword evidence="8 10" id="KW-0472">Membrane</keyword>
<gene>
    <name evidence="12" type="ORF">CNMCM5623_009805</name>
</gene>
<dbReference type="Pfam" id="PF00005">
    <property type="entry name" value="ABC_tran"/>
    <property type="match status" value="1"/>
</dbReference>
<feature type="transmembrane region" description="Helical" evidence="10">
    <location>
        <begin position="122"/>
        <end position="140"/>
    </location>
</feature>
<dbReference type="EMBL" id="JACBAE010001314">
    <property type="protein sequence ID" value="KAF7165705.1"/>
    <property type="molecule type" value="Genomic_DNA"/>
</dbReference>
<dbReference type="CDD" id="cd03232">
    <property type="entry name" value="ABCG_PDR_domain2"/>
    <property type="match status" value="1"/>
</dbReference>
<protein>
    <recommendedName>
        <fullName evidence="11">ABC transporter domain-containing protein</fullName>
    </recommendedName>
</protein>
<evidence type="ECO:0000256" key="5">
    <source>
        <dbReference type="ARBA" id="ARBA00022741"/>
    </source>
</evidence>
<dbReference type="InterPro" id="IPR013525">
    <property type="entry name" value="ABC2_TM"/>
</dbReference>
<evidence type="ECO:0000256" key="1">
    <source>
        <dbReference type="ARBA" id="ARBA00004141"/>
    </source>
</evidence>
<dbReference type="Gene3D" id="3.40.50.300">
    <property type="entry name" value="P-loop containing nucleotide triphosphate hydrolases"/>
    <property type="match status" value="1"/>
</dbReference>
<evidence type="ECO:0000313" key="12">
    <source>
        <dbReference type="EMBL" id="KAF7165705.1"/>
    </source>
</evidence>
<feature type="domain" description="ABC transporter" evidence="11">
    <location>
        <begin position="311"/>
        <end position="534"/>
    </location>
</feature>
<feature type="region of interest" description="Disordered" evidence="9">
    <location>
        <begin position="276"/>
        <end position="305"/>
    </location>
</feature>
<keyword evidence="5" id="KW-0547">Nucleotide-binding</keyword>
<dbReference type="PANTHER" id="PTHR19241">
    <property type="entry name" value="ATP-BINDING CASSETTE TRANSPORTER"/>
    <property type="match status" value="1"/>
</dbReference>
<dbReference type="InterPro" id="IPR034003">
    <property type="entry name" value="ABCG_PDR_2"/>
</dbReference>
<keyword evidence="6" id="KW-0067">ATP-binding</keyword>
<feature type="transmembrane region" description="Helical" evidence="10">
    <location>
        <begin position="738"/>
        <end position="759"/>
    </location>
</feature>
<dbReference type="AlphaFoldDB" id="A0A8H6Q2D0"/>
<evidence type="ECO:0000256" key="10">
    <source>
        <dbReference type="SAM" id="Phobius"/>
    </source>
</evidence>
<sequence length="916" mass="102452">MKPDTDSFFKRGVLLFYVILLNAFSCMLEILSVYGTRKVVGKHSRYALYHPSADAVAAIIANLPYKVLNCLFLNTTIYLMSNLRREAGPFFFFLLFTFLINFAMSMFFRLAGSLTKSFEQALAPAAVLMLAVVTYTGFAIPKRYMLGWIGWIRHINPVAYGFESIMLNEFHHREYSCSQVVPSGPGYDSAAPDQQACAAKGATLGSKVVSGTAFLLESYDYRNGHKWRNLGIIVAIAIGLLLGYLAAIEYNSSEKSKGEVLVFRRANMRQRFFKNRNRDLENLNDSPPTPDKQRRPDTEAGQQKEDHNDVFHWQDVCYDIKIKGEPRRILDHVSGWVKPGTLTALMGVSGAGKTTLLDVLASRVSTGIVTGDMLVNGTLRDPFKGKLVMFNNKICTWQPLLQEKLDYVNTVIDLLEMHAFADAVVGVPGEELNVEQRKRLTIGVELAARPQLLCFLDEPTSGLDSQTSWSIISLMEKLTQSGQAILCTIHQPSAMLFQRFDRLLLLAKGGKTVYFGDIGDDARTLLNYFARNGAPPCPEGANPAEYMLNVITGSLDSASNLNWPEIWNNSPEEKAVQDHLQELKQGISASSAVPNDSTGSGEFAAAFSEQLWQVTKRLFQQYWRNPGWSKTPPVDSANIFLQALFIGFSFFKAQSTQQGLQNQLFGVFIFLAVALQMVTQIIPVFVTQRTLSEARERPSKTYSWKAFMLANIFVELAWNSIMGIFCFLCALSRNTSMLIYLGVYVLWSSSLAHLLIAGLETADAASGLATIIFELLLLFCGVITTHEALPGFWIFMYRNNPLTYLISGLLSTSLANAPMTCASNEYQVFNAPENLTCGEYMQGFKSFAGGYLVDEEARTCQYCPFTSTNVFLHHYDADFGSRWRNFGILWAFVAFNIIAAVVLYWATRVPKNWKKN</sequence>
<dbReference type="SMART" id="SM00382">
    <property type="entry name" value="AAA"/>
    <property type="match status" value="1"/>
</dbReference>
<evidence type="ECO:0000256" key="9">
    <source>
        <dbReference type="SAM" id="MobiDB-lite"/>
    </source>
</evidence>
<comment type="similarity">
    <text evidence="2">Belongs to the ABC transporter superfamily. ABCG family. PDR (TC 3.A.1.205) subfamily.</text>
</comment>
<dbReference type="GO" id="GO:0005524">
    <property type="term" value="F:ATP binding"/>
    <property type="evidence" value="ECO:0007669"/>
    <property type="project" value="UniProtKB-KW"/>
</dbReference>
<dbReference type="InterPro" id="IPR003593">
    <property type="entry name" value="AAA+_ATPase"/>
</dbReference>
<keyword evidence="7 10" id="KW-1133">Transmembrane helix</keyword>
<reference evidence="12" key="1">
    <citation type="submission" date="2020-06" db="EMBL/GenBank/DDBJ databases">
        <title>Draft genome sequences of strains closely related to Aspergillus parafelis and Aspergillus hiratsukae.</title>
        <authorList>
            <person name="Dos Santos R.A.C."/>
            <person name="Rivero-Menendez O."/>
            <person name="Steenwyk J.L."/>
            <person name="Mead M.E."/>
            <person name="Goldman G.H."/>
            <person name="Alastruey-Izquierdo A."/>
            <person name="Rokas A."/>
        </authorList>
    </citation>
    <scope>NUCLEOTIDE SEQUENCE</scope>
    <source>
        <strain evidence="12">CNM-CM5623</strain>
    </source>
</reference>
<feature type="transmembrane region" description="Helical" evidence="10">
    <location>
        <begin position="888"/>
        <end position="906"/>
    </location>
</feature>
<feature type="transmembrane region" description="Helical" evidence="10">
    <location>
        <begin position="771"/>
        <end position="795"/>
    </location>
</feature>
<evidence type="ECO:0000256" key="7">
    <source>
        <dbReference type="ARBA" id="ARBA00022989"/>
    </source>
</evidence>
<evidence type="ECO:0000256" key="8">
    <source>
        <dbReference type="ARBA" id="ARBA00023136"/>
    </source>
</evidence>
<evidence type="ECO:0000256" key="2">
    <source>
        <dbReference type="ARBA" id="ARBA00006012"/>
    </source>
</evidence>
<dbReference type="InterPro" id="IPR027417">
    <property type="entry name" value="P-loop_NTPase"/>
</dbReference>
<comment type="caution">
    <text evidence="12">The sequence shown here is derived from an EMBL/GenBank/DDBJ whole genome shotgun (WGS) entry which is preliminary data.</text>
</comment>
<dbReference type="GO" id="GO:0140359">
    <property type="term" value="F:ABC-type transporter activity"/>
    <property type="evidence" value="ECO:0007669"/>
    <property type="project" value="InterPro"/>
</dbReference>
<keyword evidence="4 10" id="KW-0812">Transmembrane</keyword>
<evidence type="ECO:0000256" key="4">
    <source>
        <dbReference type="ARBA" id="ARBA00022692"/>
    </source>
</evidence>